<dbReference type="EMBL" id="JAACNO010001742">
    <property type="protein sequence ID" value="KAF4138115.1"/>
    <property type="molecule type" value="Genomic_DNA"/>
</dbReference>
<evidence type="ECO:0000313" key="3">
    <source>
        <dbReference type="EMBL" id="KAF4029410.1"/>
    </source>
</evidence>
<sequence>MSLTADRLRFFQLEPFFLVARFRLELLRPSELLELESDALQSDEVSECTKLAELLLAAALPDDGDDGGEPDGSDAASLALFPSSLLPSLRPFGSAWTAFLDDPWTRREALFGLITRRLLIRKQI</sequence>
<keyword evidence="7" id="KW-1185">Reference proteome</keyword>
<comment type="caution">
    <text evidence="1">The sequence shown here is derived from an EMBL/GenBank/DDBJ whole genome shotgun (WGS) entry which is preliminary data.</text>
</comment>
<evidence type="ECO:0000313" key="1">
    <source>
        <dbReference type="EMBL" id="KAF4029405.1"/>
    </source>
</evidence>
<evidence type="ECO:0000313" key="6">
    <source>
        <dbReference type="EMBL" id="KAF4138115.1"/>
    </source>
</evidence>
<dbReference type="EMBL" id="WSZM01000817">
    <property type="protein sequence ID" value="KAF4029410.1"/>
    <property type="molecule type" value="Genomic_DNA"/>
</dbReference>
<dbReference type="AlphaFoldDB" id="A0A833WDD1"/>
<organism evidence="1 7">
    <name type="scientific">Phytophthora infestans</name>
    <name type="common">Potato late blight agent</name>
    <name type="synonym">Botrytis infestans</name>
    <dbReference type="NCBI Taxonomy" id="4787"/>
    <lineage>
        <taxon>Eukaryota</taxon>
        <taxon>Sar</taxon>
        <taxon>Stramenopiles</taxon>
        <taxon>Oomycota</taxon>
        <taxon>Peronosporomycetes</taxon>
        <taxon>Peronosporales</taxon>
        <taxon>Peronosporaceae</taxon>
        <taxon>Phytophthora</taxon>
    </lineage>
</organism>
<proteinExistence type="predicted"/>
<dbReference type="EMBL" id="JAACNO010001742">
    <property type="protein sequence ID" value="KAF4138109.1"/>
    <property type="molecule type" value="Genomic_DNA"/>
</dbReference>
<name>A0A833WDD1_PHYIN</name>
<gene>
    <name evidence="1" type="ORF">GN244_ATG18844</name>
    <name evidence="2" type="ORF">GN244_ATG18846</name>
    <name evidence="3" type="ORF">GN244_ATG18849</name>
    <name evidence="4" type="ORF">GN958_ATG12718</name>
    <name evidence="5" type="ORF">GN958_ATG12721</name>
    <name evidence="6" type="ORF">GN958_ATG12724</name>
</gene>
<dbReference type="Proteomes" id="UP000704712">
    <property type="component" value="Unassembled WGS sequence"/>
</dbReference>
<dbReference type="EMBL" id="WSZM01000817">
    <property type="protein sequence ID" value="KAF4029407.1"/>
    <property type="molecule type" value="Genomic_DNA"/>
</dbReference>
<protein>
    <submittedName>
        <fullName evidence="1">Uncharacterized protein</fullName>
    </submittedName>
</protein>
<dbReference type="Proteomes" id="UP000602510">
    <property type="component" value="Unassembled WGS sequence"/>
</dbReference>
<dbReference type="EMBL" id="WSZM01000817">
    <property type="protein sequence ID" value="KAF4029405.1"/>
    <property type="molecule type" value="Genomic_DNA"/>
</dbReference>
<accession>A0A833WDD1</accession>
<reference evidence="1" key="1">
    <citation type="submission" date="2020-04" db="EMBL/GenBank/DDBJ databases">
        <title>Hybrid Assembly of Korean Phytophthora infestans isolates.</title>
        <authorList>
            <person name="Prokchorchik M."/>
            <person name="Lee Y."/>
            <person name="Seo J."/>
            <person name="Cho J.-H."/>
            <person name="Park Y.-E."/>
            <person name="Jang D.-C."/>
            <person name="Im J.-S."/>
            <person name="Choi J.-G."/>
            <person name="Park H.-J."/>
            <person name="Lee G.-B."/>
            <person name="Lee Y.-G."/>
            <person name="Hong S.-Y."/>
            <person name="Cho K."/>
            <person name="Sohn K.H."/>
        </authorList>
    </citation>
    <scope>NUCLEOTIDE SEQUENCE</scope>
    <source>
        <strain evidence="1">KR_1_A1</strain>
        <strain evidence="4">KR_2_A2</strain>
    </source>
</reference>
<evidence type="ECO:0000313" key="2">
    <source>
        <dbReference type="EMBL" id="KAF4029407.1"/>
    </source>
</evidence>
<evidence type="ECO:0000313" key="5">
    <source>
        <dbReference type="EMBL" id="KAF4138112.1"/>
    </source>
</evidence>
<dbReference type="EMBL" id="JAACNO010001742">
    <property type="protein sequence ID" value="KAF4138112.1"/>
    <property type="molecule type" value="Genomic_DNA"/>
</dbReference>
<evidence type="ECO:0000313" key="4">
    <source>
        <dbReference type="EMBL" id="KAF4138109.1"/>
    </source>
</evidence>
<evidence type="ECO:0000313" key="7">
    <source>
        <dbReference type="Proteomes" id="UP000602510"/>
    </source>
</evidence>